<dbReference type="PRINTS" id="PR00344">
    <property type="entry name" value="BCTRLSENSOR"/>
</dbReference>
<dbReference type="EMBL" id="CP003642">
    <property type="protein sequence ID" value="AFZ26115.1"/>
    <property type="molecule type" value="Genomic_DNA"/>
</dbReference>
<dbReference type="SMART" id="SM00220">
    <property type="entry name" value="S_TKc"/>
    <property type="match status" value="1"/>
</dbReference>
<dbReference type="SMART" id="SM00065">
    <property type="entry name" value="GAF"/>
    <property type="match status" value="1"/>
</dbReference>
<dbReference type="InterPro" id="IPR004358">
    <property type="entry name" value="Sig_transdc_His_kin-like_C"/>
</dbReference>
<dbReference type="KEGG" id="csg:Cylst_4005"/>
<dbReference type="eggNOG" id="COG0515">
    <property type="taxonomic scope" value="Bacteria"/>
</dbReference>
<feature type="domain" description="Histidine kinase" evidence="8">
    <location>
        <begin position="1533"/>
        <end position="1790"/>
    </location>
</feature>
<dbReference type="InterPro" id="IPR053159">
    <property type="entry name" value="Hybrid_Histidine_Kinase"/>
</dbReference>
<evidence type="ECO:0000313" key="10">
    <source>
        <dbReference type="Proteomes" id="UP000010475"/>
    </source>
</evidence>
<dbReference type="PANTHER" id="PTHR43642:SF1">
    <property type="entry name" value="HYBRID SIGNAL TRANSDUCTION HISTIDINE KINASE G"/>
    <property type="match status" value="1"/>
</dbReference>
<dbReference type="InterPro" id="IPR027417">
    <property type="entry name" value="P-loop_NTPase"/>
</dbReference>
<dbReference type="SUPFAM" id="SSF47384">
    <property type="entry name" value="Homodimeric domain of signal transducing histidine kinase"/>
    <property type="match status" value="1"/>
</dbReference>
<dbReference type="CDD" id="cd14014">
    <property type="entry name" value="STKc_PknB_like"/>
    <property type="match status" value="1"/>
</dbReference>
<proteinExistence type="predicted"/>
<name>K9X0I5_9NOST</name>
<dbReference type="Pfam" id="PF13191">
    <property type="entry name" value="AAA_16"/>
    <property type="match status" value="1"/>
</dbReference>
<dbReference type="PATRIC" id="fig|56107.3.peg.4398"/>
<evidence type="ECO:0000259" key="7">
    <source>
        <dbReference type="PROSITE" id="PS50011"/>
    </source>
</evidence>
<evidence type="ECO:0000313" key="9">
    <source>
        <dbReference type="EMBL" id="AFZ26115.1"/>
    </source>
</evidence>
<dbReference type="PROSITE" id="PS50109">
    <property type="entry name" value="HIS_KIN"/>
    <property type="match status" value="1"/>
</dbReference>
<evidence type="ECO:0000256" key="1">
    <source>
        <dbReference type="ARBA" id="ARBA00000085"/>
    </source>
</evidence>
<evidence type="ECO:0000256" key="4">
    <source>
        <dbReference type="ARBA" id="ARBA00022777"/>
    </source>
</evidence>
<gene>
    <name evidence="9" type="ORF">Cylst_4005</name>
</gene>
<dbReference type="InterPro" id="IPR000719">
    <property type="entry name" value="Prot_kinase_dom"/>
</dbReference>
<dbReference type="Gene3D" id="1.10.287.130">
    <property type="match status" value="1"/>
</dbReference>
<feature type="compositionally biased region" description="Low complexity" evidence="6">
    <location>
        <begin position="1295"/>
        <end position="1308"/>
    </location>
</feature>
<sequence>MVSLTGYQIHELIYSGSRTLVHRGIRESDKKPVVIKLLRREYPTFNELVRFRNQYTIAKNLNFDGIVETYSLEHYENSYALVMEDFGGISLQEYTANYTPNLSDFLDIALQIVSILDRLYRHRVIHKDIKPANILINPATKEVKLIDFSIASLLPRETQTLTSPNILEGTLAYLSPEQTGRMNRGIDYRSDFYSLGVTFFEFLTGQLPFAAEDPMELVYCHLAKLPPQVHSLNPDIPPILSEIISTLMAKNAEDRYQSALGLKHDLETCRCQWQETGIIDEFKLGVRDICDRFQIPEKLYGRETEVATLLAAFERVAQGSTEMMLVAGFSGIGKTAIVKEVHKPIVRQRGYFIKGKYDQFQHNIPFSAFVQALSDLTWQLLSETDAQLQQWKTKILAALGENAQVIIEVIPGLEKIIGQQPPVRELSGSAGQNRFNLLFQKFIQVFTTKDHPLVIFLDDLQWADSASLKLMQLLMTETSTPYLLLIGAYRDNEVEPTHLLMLTLSEIKKTRAIINSITLKPLNLTDLNYLIADTLNCSLEIAVPFTKLVYQKTKGNPLFANQFLKFLHENKLISFNFNVGYWQCDIAQIKELALTDDVVEFMALQLQKLPRATIEVLKFAACIGNEFDLATLAIVYEKSQSETAVDLWKTLQEGLVIPTSEVYKFFQSESYINELQQLTVCYKFLHDRVQQAAYLLIPEGQKKATHLKIGQLLLKNTSFREKEDHIFAIVNQLNVGANLITNQLEKKELAQLNLIAGHKAKSATAYEPAVRYLNAGLEMLSADSWQCQYDLTLKLYIETIEAEYLNINFERSTNLTKVALQNTNTLLDQVKLYEAQMQIYIAQLEMVKAVELGLIILGKLGISLISLEGDDSLVVELPNIAELEEIWVMTDPYKLSAMQILKILSAPVFMAKPEIFPQIIITMVNLCIEHGNSALSSFAYGFYGLLLSGIGKLNDGYHAGNIALKLLDKFDARELKARVYNLFNSNIRTWKEHAKNSVASLREGVQSGLDTGDIEWGGYCAANLCSYLFFSTDKLELAVQEQAIYIDICIKIKQEIPIHFSQVWRQLGLNLQGLSEDKCLLIGDSFDEAQILPRLIAAKSGTVLFIFYVAKTILLYHFKDYDQALKQVKLAEDMAGSAFGFMQVVILNFYHSLALLGNYSQVEIPEKQKYLKQVEINQEKMKFWAEHAPMNNQHRYDLVEAEKARVIGQNWVAAEKYDRAIAGAKQNEYIQEEALANELATQFYLKWGKEKFAQIYLTNAYYCYALWGAKAKVDDLEKRYTQLLAPILQPEKNRLNTSESLSTSSRTSQHTFSDAQTISSSSTSISEALDLASVLKASQALSSEIQLEKLLSRLMQVVMENAGSEKSVLILLKHNSWVIEAIATVDQAPTIMQSIPIEFSEDIPLNLINYVKNTLETLVVYDATEKTSFASDVYIIRHQPKSLLCTPILHQGKLIGILYLENNLIAGVFTNDRLTVLKLLCSQAAISLENARLYQQSQEYVQKLEFSLVELKEMQLQLVQSEKMSALGNLIAGVAHEINNPVGFIAGNIQPAIDSIGDLFQIIDLYQQQFPAPGAEIEAEIAEIDLEYLREDLLKLISSMKLGTDRIRSISNSLRTFSRVDQEYKVAFNIHEGIDSTILILKHRLKASETRPAIQIIKDYGNLPLVECFPGQLNQVFMNLLANAIDALEESNVGMNFHEIKDHPNEIKIQTCLSEEQEHVLIRIRDNGIGMSVEVKHKVFDHLFTTKAVGKGTGLGLAIARQIVVEKHGGTLEVNSVQGQGSEFVVQIPI</sequence>
<dbReference type="InterPro" id="IPR008271">
    <property type="entry name" value="Ser/Thr_kinase_AS"/>
</dbReference>
<reference evidence="9 10" key="1">
    <citation type="submission" date="2012-06" db="EMBL/GenBank/DDBJ databases">
        <title>Finished chromosome of genome of Cylindrospermum stagnale PCC 7417.</title>
        <authorList>
            <consortium name="US DOE Joint Genome Institute"/>
            <person name="Gugger M."/>
            <person name="Coursin T."/>
            <person name="Rippka R."/>
            <person name="Tandeau De Marsac N."/>
            <person name="Huntemann M."/>
            <person name="Wei C.-L."/>
            <person name="Han J."/>
            <person name="Detter J.C."/>
            <person name="Han C."/>
            <person name="Tapia R."/>
            <person name="Chen A."/>
            <person name="Kyrpides N."/>
            <person name="Mavromatis K."/>
            <person name="Markowitz V."/>
            <person name="Szeto E."/>
            <person name="Ivanova N."/>
            <person name="Pagani I."/>
            <person name="Pati A."/>
            <person name="Goodwin L."/>
            <person name="Nordberg H.P."/>
            <person name="Cantor M.N."/>
            <person name="Hua S.X."/>
            <person name="Woyke T."/>
            <person name="Kerfeld C.A."/>
        </authorList>
    </citation>
    <scope>NUCLEOTIDE SEQUENCE [LARGE SCALE GENOMIC DNA]</scope>
    <source>
        <strain evidence="9 10">PCC 7417</strain>
    </source>
</reference>
<organism evidence="9 10">
    <name type="scientific">Cylindrospermum stagnale PCC 7417</name>
    <dbReference type="NCBI Taxonomy" id="56107"/>
    <lineage>
        <taxon>Bacteria</taxon>
        <taxon>Bacillati</taxon>
        <taxon>Cyanobacteriota</taxon>
        <taxon>Cyanophyceae</taxon>
        <taxon>Nostocales</taxon>
        <taxon>Nostocaceae</taxon>
        <taxon>Cylindrospermum</taxon>
    </lineage>
</organism>
<dbReference type="Pfam" id="PF00069">
    <property type="entry name" value="Pkinase"/>
    <property type="match status" value="1"/>
</dbReference>
<dbReference type="InterPro" id="IPR029016">
    <property type="entry name" value="GAF-like_dom_sf"/>
</dbReference>
<keyword evidence="3" id="KW-0597">Phosphoprotein</keyword>
<dbReference type="Gene3D" id="3.40.50.300">
    <property type="entry name" value="P-loop containing nucleotide triphosphate hydrolases"/>
    <property type="match status" value="1"/>
</dbReference>
<dbReference type="InterPro" id="IPR003661">
    <property type="entry name" value="HisK_dim/P_dom"/>
</dbReference>
<comment type="catalytic activity">
    <reaction evidence="1">
        <text>ATP + protein L-histidine = ADP + protein N-phospho-L-histidine.</text>
        <dbReference type="EC" id="2.7.13.3"/>
    </reaction>
</comment>
<dbReference type="eggNOG" id="COG3899">
    <property type="taxonomic scope" value="Bacteria"/>
</dbReference>
<dbReference type="RefSeq" id="WP_015209358.1">
    <property type="nucleotide sequence ID" value="NC_019757.1"/>
</dbReference>
<feature type="region of interest" description="Disordered" evidence="6">
    <location>
        <begin position="1295"/>
        <end position="1315"/>
    </location>
</feature>
<dbReference type="OrthoDB" id="573511at2"/>
<feature type="domain" description="Protein kinase" evidence="7">
    <location>
        <begin position="7"/>
        <end position="267"/>
    </location>
</feature>
<dbReference type="InterPro" id="IPR036890">
    <property type="entry name" value="HATPase_C_sf"/>
</dbReference>
<dbReference type="InterPro" id="IPR005467">
    <property type="entry name" value="His_kinase_dom"/>
</dbReference>
<keyword evidence="10" id="KW-1185">Reference proteome</keyword>
<dbReference type="SMART" id="SM00387">
    <property type="entry name" value="HATPase_c"/>
    <property type="match status" value="1"/>
</dbReference>
<dbReference type="InterPro" id="IPR003594">
    <property type="entry name" value="HATPase_dom"/>
</dbReference>
<dbReference type="PANTHER" id="PTHR43642">
    <property type="entry name" value="HYBRID SIGNAL TRANSDUCTION HISTIDINE KINASE G"/>
    <property type="match status" value="1"/>
</dbReference>
<dbReference type="SUPFAM" id="SSF55874">
    <property type="entry name" value="ATPase domain of HSP90 chaperone/DNA topoisomerase II/histidine kinase"/>
    <property type="match status" value="1"/>
</dbReference>
<evidence type="ECO:0000256" key="3">
    <source>
        <dbReference type="ARBA" id="ARBA00022553"/>
    </source>
</evidence>
<accession>K9X0I5</accession>
<dbReference type="Proteomes" id="UP000010475">
    <property type="component" value="Chromosome"/>
</dbReference>
<dbReference type="Pfam" id="PF02518">
    <property type="entry name" value="HATPase_c"/>
    <property type="match status" value="1"/>
</dbReference>
<dbReference type="Gene3D" id="3.30.450.40">
    <property type="match status" value="1"/>
</dbReference>
<dbReference type="Pfam" id="PF01590">
    <property type="entry name" value="GAF"/>
    <property type="match status" value="1"/>
</dbReference>
<dbReference type="eggNOG" id="COG4191">
    <property type="taxonomic scope" value="Bacteria"/>
</dbReference>
<dbReference type="GO" id="GO:0005524">
    <property type="term" value="F:ATP binding"/>
    <property type="evidence" value="ECO:0007669"/>
    <property type="project" value="InterPro"/>
</dbReference>
<dbReference type="Gene3D" id="1.10.510.10">
    <property type="entry name" value="Transferase(Phosphotransferase) domain 1"/>
    <property type="match status" value="1"/>
</dbReference>
<dbReference type="InterPro" id="IPR041664">
    <property type="entry name" value="AAA_16"/>
</dbReference>
<keyword evidence="4" id="KW-0418">Kinase</keyword>
<dbReference type="PROSITE" id="PS50011">
    <property type="entry name" value="PROTEIN_KINASE_DOM"/>
    <property type="match status" value="1"/>
</dbReference>
<dbReference type="InterPro" id="IPR011009">
    <property type="entry name" value="Kinase-like_dom_sf"/>
</dbReference>
<dbReference type="SUPFAM" id="SSF52540">
    <property type="entry name" value="P-loop containing nucleoside triphosphate hydrolases"/>
    <property type="match status" value="1"/>
</dbReference>
<dbReference type="SUPFAM" id="SSF55781">
    <property type="entry name" value="GAF domain-like"/>
    <property type="match status" value="1"/>
</dbReference>
<evidence type="ECO:0000259" key="8">
    <source>
        <dbReference type="PROSITE" id="PS50109"/>
    </source>
</evidence>
<dbReference type="InterPro" id="IPR036097">
    <property type="entry name" value="HisK_dim/P_sf"/>
</dbReference>
<protein>
    <recommendedName>
        <fullName evidence="2">histidine kinase</fullName>
        <ecNumber evidence="2">2.7.13.3</ecNumber>
    </recommendedName>
</protein>
<dbReference type="GO" id="GO:0000155">
    <property type="term" value="F:phosphorelay sensor kinase activity"/>
    <property type="evidence" value="ECO:0007669"/>
    <property type="project" value="InterPro"/>
</dbReference>
<dbReference type="STRING" id="56107.Cylst_4005"/>
<evidence type="ECO:0000256" key="6">
    <source>
        <dbReference type="SAM" id="MobiDB-lite"/>
    </source>
</evidence>
<evidence type="ECO:0000256" key="2">
    <source>
        <dbReference type="ARBA" id="ARBA00012438"/>
    </source>
</evidence>
<dbReference type="CDD" id="cd00082">
    <property type="entry name" value="HisKA"/>
    <property type="match status" value="1"/>
</dbReference>
<dbReference type="SUPFAM" id="SSF56112">
    <property type="entry name" value="Protein kinase-like (PK-like)"/>
    <property type="match status" value="1"/>
</dbReference>
<dbReference type="InterPro" id="IPR003018">
    <property type="entry name" value="GAF"/>
</dbReference>
<dbReference type="HOGENOM" id="CLU_000445_34_0_3"/>
<dbReference type="Gene3D" id="3.30.200.20">
    <property type="entry name" value="Phosphorylase Kinase, domain 1"/>
    <property type="match status" value="1"/>
</dbReference>
<dbReference type="Gene3D" id="3.30.565.10">
    <property type="entry name" value="Histidine kinase-like ATPase, C-terminal domain"/>
    <property type="match status" value="1"/>
</dbReference>
<dbReference type="PROSITE" id="PS00108">
    <property type="entry name" value="PROTEIN_KINASE_ST"/>
    <property type="match status" value="1"/>
</dbReference>
<keyword evidence="4" id="KW-0808">Transferase</keyword>
<dbReference type="EC" id="2.7.13.3" evidence="2"/>
<keyword evidence="5" id="KW-0902">Two-component regulatory system</keyword>
<evidence type="ECO:0000256" key="5">
    <source>
        <dbReference type="ARBA" id="ARBA00023012"/>
    </source>
</evidence>